<dbReference type="Gene3D" id="2.60.40.10">
    <property type="entry name" value="Immunoglobulins"/>
    <property type="match status" value="5"/>
</dbReference>
<dbReference type="PANTHER" id="PTHR44170:SF54">
    <property type="entry name" value="FI24025P1"/>
    <property type="match status" value="1"/>
</dbReference>
<keyword evidence="4" id="KW-0472">Membrane</keyword>
<evidence type="ECO:0000256" key="3">
    <source>
        <dbReference type="SAM" id="MobiDB-lite"/>
    </source>
</evidence>
<dbReference type="GeneID" id="113519087"/>
<feature type="domain" description="Ig-like" evidence="5">
    <location>
        <begin position="113"/>
        <end position="202"/>
    </location>
</feature>
<protein>
    <submittedName>
        <fullName evidence="8">Protogenin-like</fullName>
    </submittedName>
</protein>
<dbReference type="InterPro" id="IPR007110">
    <property type="entry name" value="Ig-like_dom"/>
</dbReference>
<feature type="region of interest" description="Disordered" evidence="3">
    <location>
        <begin position="994"/>
        <end position="1032"/>
    </location>
</feature>
<dbReference type="InterPro" id="IPR003961">
    <property type="entry name" value="FN3_dom"/>
</dbReference>
<dbReference type="InterPro" id="IPR003599">
    <property type="entry name" value="Ig_sub"/>
</dbReference>
<dbReference type="CDD" id="cd00096">
    <property type="entry name" value="Ig"/>
    <property type="match status" value="1"/>
</dbReference>
<keyword evidence="1" id="KW-0677">Repeat</keyword>
<feature type="domain" description="Fibronectin type-III" evidence="6">
    <location>
        <begin position="394"/>
        <end position="487"/>
    </location>
</feature>
<dbReference type="CDD" id="cd00063">
    <property type="entry name" value="FN3"/>
    <property type="match status" value="2"/>
</dbReference>
<evidence type="ECO:0000256" key="2">
    <source>
        <dbReference type="ARBA" id="ARBA00023157"/>
    </source>
</evidence>
<evidence type="ECO:0000313" key="7">
    <source>
        <dbReference type="Proteomes" id="UP001652740"/>
    </source>
</evidence>
<feature type="transmembrane region" description="Helical" evidence="4">
    <location>
        <begin position="843"/>
        <end position="867"/>
    </location>
</feature>
<keyword evidence="2" id="KW-1015">Disulfide bond</keyword>
<feature type="domain" description="Ig-like" evidence="5">
    <location>
        <begin position="211"/>
        <end position="291"/>
    </location>
</feature>
<sequence>MDPVEHNVHNITWWPSPRASLSCLVADGQRSQPRRPPPPLASEDKPRTQDRPRNFIWRRDNVEINPKRVSPNGTLEVYRKQNNSEGVYQCQAWRHGGYILGYPVHLKFAYIGKQFSQQPVNTTARSGQPVVFNCNISSGPSAMVTWMRNGELLPDYVSRRSVFLPNQLLITDVRVEDEGLYWCTATNPLLNKTRTSRPAWLRVETTRSPLPVSLLPVYHEDYIVRSQGATVTLPCPVLGWPRPKINWLKDDQIMLDSTSQVLVLRDIERGHQGNYKCIVKDTGFDKTFNVTVGEPVNITIPPTPKEVVRATTVRFNCTATGNPKPTITWYRDGKALRMGGRFNQRLSPKDDRMELVVGGVTSEDAGMYQCFARNAVSTASSWALLHVTGESAPSPGGVACWPTGARSVLVRWARPDRYSVVAYTVQSTVAGGTSSPGQPHTNTKENITVSEPLTPYTFQVRAVIQATTKKNIASDMSDGVVCQGQGVPIHMSRPTDDKVQVSWRDFAEESPGIVQWILQHRHKNSSLENNITLDGDVTSYSLTVPKSEPLLVRVLGSRTLEWLPQNLTMVPWSSTDSLDHGDMETLVPEGLKVTNIGTQEFTVTWHYESTRPVHGYRVCISNDDGFSKCLDTNREWLTFDQLQPATEYEVRVQPGAGRPLRVTTQPLVSGRFKEVSCKFVNSTTLLVSWNADSPKFTVSYTTKKHTALEEWDALDTTHNSVLINGIDRSTDTILKVIAYDPEESSNLIPCHAAKIKDLHYTFVPSGIRVSWNGTGTQTVRYSQNLTLFLEQWSSFNVTDNSILLSNLDPSLPTYVMVKSPDTNQNSQVLTIPVRPIVKSNSSFYIGIGVASGMCVLCLLVLTAVCVWRRRKNIRSPHRPRRRNTSLNEGDEEEASEMKNVGVGLANGGGSKDAGEPLLNGHVHITENPQSKTPNGKMRKGRLYVDAFDLSRYEDQDTTLETVLDGDTSTSTAYNLLDTSRRPEYDMSLSSRDISANNSFNKLPDDNMNSELTRSTDFESDNSKIQPTLQPNG</sequence>
<dbReference type="RefSeq" id="XP_052758129.1">
    <property type="nucleotide sequence ID" value="XM_052902169.1"/>
</dbReference>
<evidence type="ECO:0000259" key="5">
    <source>
        <dbReference type="PROSITE" id="PS50835"/>
    </source>
</evidence>
<feature type="compositionally biased region" description="Basic and acidic residues" evidence="3">
    <location>
        <begin position="42"/>
        <end position="52"/>
    </location>
</feature>
<dbReference type="PROSITE" id="PS50835">
    <property type="entry name" value="IG_LIKE"/>
    <property type="match status" value="4"/>
</dbReference>
<evidence type="ECO:0000256" key="1">
    <source>
        <dbReference type="ARBA" id="ARBA00022737"/>
    </source>
</evidence>
<dbReference type="SUPFAM" id="SSF49265">
    <property type="entry name" value="Fibronectin type III"/>
    <property type="match status" value="2"/>
</dbReference>
<dbReference type="SMART" id="SM00060">
    <property type="entry name" value="FN3"/>
    <property type="match status" value="3"/>
</dbReference>
<dbReference type="Pfam" id="PF07679">
    <property type="entry name" value="I-set"/>
    <property type="match status" value="1"/>
</dbReference>
<evidence type="ECO:0000259" key="6">
    <source>
        <dbReference type="PROSITE" id="PS50853"/>
    </source>
</evidence>
<dbReference type="InterPro" id="IPR003598">
    <property type="entry name" value="Ig_sub2"/>
</dbReference>
<evidence type="ECO:0000313" key="8">
    <source>
        <dbReference type="RefSeq" id="XP_052758129.1"/>
    </source>
</evidence>
<dbReference type="PROSITE" id="PS50853">
    <property type="entry name" value="FN3"/>
    <property type="match status" value="2"/>
</dbReference>
<dbReference type="InterPro" id="IPR036116">
    <property type="entry name" value="FN3_sf"/>
</dbReference>
<evidence type="ECO:0000256" key="4">
    <source>
        <dbReference type="SAM" id="Phobius"/>
    </source>
</evidence>
<feature type="domain" description="Fibronectin type-III" evidence="6">
    <location>
        <begin position="587"/>
        <end position="675"/>
    </location>
</feature>
<dbReference type="PANTHER" id="PTHR44170">
    <property type="entry name" value="PROTEIN SIDEKICK"/>
    <property type="match status" value="1"/>
</dbReference>
<dbReference type="InterPro" id="IPR036179">
    <property type="entry name" value="Ig-like_dom_sf"/>
</dbReference>
<gene>
    <name evidence="8" type="primary">LOC113519087</name>
</gene>
<feature type="compositionally biased region" description="Polar residues" evidence="3">
    <location>
        <begin position="1022"/>
        <end position="1032"/>
    </location>
</feature>
<dbReference type="Pfam" id="PF13927">
    <property type="entry name" value="Ig_3"/>
    <property type="match status" value="2"/>
</dbReference>
<organism evidence="7 8">
    <name type="scientific">Galleria mellonella</name>
    <name type="common">Greater wax moth</name>
    <dbReference type="NCBI Taxonomy" id="7137"/>
    <lineage>
        <taxon>Eukaryota</taxon>
        <taxon>Metazoa</taxon>
        <taxon>Ecdysozoa</taxon>
        <taxon>Arthropoda</taxon>
        <taxon>Hexapoda</taxon>
        <taxon>Insecta</taxon>
        <taxon>Pterygota</taxon>
        <taxon>Neoptera</taxon>
        <taxon>Endopterygota</taxon>
        <taxon>Lepidoptera</taxon>
        <taxon>Glossata</taxon>
        <taxon>Ditrysia</taxon>
        <taxon>Pyraloidea</taxon>
        <taxon>Pyralidae</taxon>
        <taxon>Galleriinae</taxon>
        <taxon>Galleria</taxon>
    </lineage>
</organism>
<dbReference type="Pfam" id="PF00041">
    <property type="entry name" value="fn3"/>
    <property type="match status" value="1"/>
</dbReference>
<proteinExistence type="predicted"/>
<reference evidence="8" key="1">
    <citation type="submission" date="2025-08" db="UniProtKB">
        <authorList>
            <consortium name="RefSeq"/>
        </authorList>
    </citation>
    <scope>IDENTIFICATION</scope>
    <source>
        <tissue evidence="8">Whole larvae</tissue>
    </source>
</reference>
<keyword evidence="4" id="KW-0812">Transmembrane</keyword>
<dbReference type="InterPro" id="IPR013098">
    <property type="entry name" value="Ig_I-set"/>
</dbReference>
<dbReference type="SUPFAM" id="SSF48726">
    <property type="entry name" value="Immunoglobulin"/>
    <property type="match status" value="4"/>
</dbReference>
<accession>A0ABM3N3I6</accession>
<dbReference type="InterPro" id="IPR013106">
    <property type="entry name" value="Ig_V-set"/>
</dbReference>
<dbReference type="SMART" id="SM00408">
    <property type="entry name" value="IGc2"/>
    <property type="match status" value="3"/>
</dbReference>
<feature type="compositionally biased region" description="Polar residues" evidence="3">
    <location>
        <begin position="994"/>
        <end position="1014"/>
    </location>
</feature>
<dbReference type="InterPro" id="IPR013783">
    <property type="entry name" value="Ig-like_fold"/>
</dbReference>
<keyword evidence="4" id="KW-1133">Transmembrane helix</keyword>
<name>A0ABM3N3I6_GALME</name>
<feature type="region of interest" description="Disordered" evidence="3">
    <location>
        <begin position="27"/>
        <end position="52"/>
    </location>
</feature>
<feature type="region of interest" description="Disordered" evidence="3">
    <location>
        <begin position="876"/>
        <end position="939"/>
    </location>
</feature>
<keyword evidence="7" id="KW-1185">Reference proteome</keyword>
<feature type="domain" description="Ig-like" evidence="5">
    <location>
        <begin position="295"/>
        <end position="388"/>
    </location>
</feature>
<feature type="domain" description="Ig-like" evidence="5">
    <location>
        <begin position="19"/>
        <end position="92"/>
    </location>
</feature>
<dbReference type="SMART" id="SM00406">
    <property type="entry name" value="IGv"/>
    <property type="match status" value="1"/>
</dbReference>
<dbReference type="Proteomes" id="UP001652740">
    <property type="component" value="Unplaced"/>
</dbReference>
<dbReference type="SMART" id="SM00409">
    <property type="entry name" value="IG"/>
    <property type="match status" value="4"/>
</dbReference>